<sequence>MAFLDKLLGKKKKTTLKAKCPITKEPIEEGFGFMLTTAQVVASKKYWDMVMTEPETMSYTVSHFKNQSSGTQMRNMIFEKYSSVEKPWMISDSCINLFEQVDKTSARENAKKWWANEGNYNPENSGPATAALDAQTFKDLKDYAVLEAGRSRIVLQ</sequence>
<dbReference type="RefSeq" id="WP_202008591.1">
    <property type="nucleotide sequence ID" value="NZ_JAERRB010000002.1"/>
</dbReference>
<accession>A0ABS1KP29</accession>
<evidence type="ECO:0000313" key="2">
    <source>
        <dbReference type="Proteomes" id="UP000613030"/>
    </source>
</evidence>
<protein>
    <submittedName>
        <fullName evidence="1">Uncharacterized protein</fullName>
    </submittedName>
</protein>
<comment type="caution">
    <text evidence="1">The sequence shown here is derived from an EMBL/GenBank/DDBJ whole genome shotgun (WGS) entry which is preliminary data.</text>
</comment>
<organism evidence="1 2">
    <name type="scientific">Chryseolinea lacunae</name>
    <dbReference type="NCBI Taxonomy" id="2801331"/>
    <lineage>
        <taxon>Bacteria</taxon>
        <taxon>Pseudomonadati</taxon>
        <taxon>Bacteroidota</taxon>
        <taxon>Cytophagia</taxon>
        <taxon>Cytophagales</taxon>
        <taxon>Fulvivirgaceae</taxon>
        <taxon>Chryseolinea</taxon>
    </lineage>
</organism>
<name>A0ABS1KP29_9BACT</name>
<evidence type="ECO:0000313" key="1">
    <source>
        <dbReference type="EMBL" id="MBL0741235.1"/>
    </source>
</evidence>
<reference evidence="1 2" key="1">
    <citation type="submission" date="2021-01" db="EMBL/GenBank/DDBJ databases">
        <title>Chryseolinea sp. Jin1 Genome sequencing and assembly.</title>
        <authorList>
            <person name="Kim I."/>
        </authorList>
    </citation>
    <scope>NUCLEOTIDE SEQUENCE [LARGE SCALE GENOMIC DNA]</scope>
    <source>
        <strain evidence="1 2">Jin1</strain>
    </source>
</reference>
<keyword evidence="2" id="KW-1185">Reference proteome</keyword>
<dbReference type="EMBL" id="JAERRB010000002">
    <property type="protein sequence ID" value="MBL0741235.1"/>
    <property type="molecule type" value="Genomic_DNA"/>
</dbReference>
<gene>
    <name evidence="1" type="ORF">JI741_08385</name>
</gene>
<proteinExistence type="predicted"/>
<dbReference type="Proteomes" id="UP000613030">
    <property type="component" value="Unassembled WGS sequence"/>
</dbReference>